<evidence type="ECO:0000256" key="5">
    <source>
        <dbReference type="ARBA" id="ARBA00022747"/>
    </source>
</evidence>
<dbReference type="PANTHER" id="PTHR10629:SF52">
    <property type="entry name" value="DNA (CYTOSINE-5)-METHYLTRANSFERASE 1"/>
    <property type="match status" value="1"/>
</dbReference>
<evidence type="ECO:0000256" key="4">
    <source>
        <dbReference type="ARBA" id="ARBA00022691"/>
    </source>
</evidence>
<comment type="similarity">
    <text evidence="7">Belongs to the class I-like SAM-binding methyltransferase superfamily. C5-methyltransferase family.</text>
</comment>
<dbReference type="AlphaFoldDB" id="A0A7J4ZR57"/>
<dbReference type="PROSITE" id="PS51679">
    <property type="entry name" value="SAM_MT_C5"/>
    <property type="match status" value="1"/>
</dbReference>
<evidence type="ECO:0000313" key="9">
    <source>
        <dbReference type="EMBL" id="KAB0665641.1"/>
    </source>
</evidence>
<keyword evidence="5" id="KW-0680">Restriction system</keyword>
<keyword evidence="2 7" id="KW-0489">Methyltransferase</keyword>
<proteinExistence type="inferred from homology"/>
<dbReference type="GO" id="GO:0032259">
    <property type="term" value="P:methylation"/>
    <property type="evidence" value="ECO:0007669"/>
    <property type="project" value="UniProtKB-KW"/>
</dbReference>
<keyword evidence="4 7" id="KW-0949">S-adenosyl-L-methionine</keyword>
<dbReference type="InterPro" id="IPR050390">
    <property type="entry name" value="C5-Methyltransferase"/>
</dbReference>
<evidence type="ECO:0000256" key="8">
    <source>
        <dbReference type="SAM" id="MobiDB-lite"/>
    </source>
</evidence>
<dbReference type="Pfam" id="PF00145">
    <property type="entry name" value="DNA_methylase"/>
    <property type="match status" value="1"/>
</dbReference>
<dbReference type="GO" id="GO:0009307">
    <property type="term" value="P:DNA restriction-modification system"/>
    <property type="evidence" value="ECO:0007669"/>
    <property type="project" value="UniProtKB-KW"/>
</dbReference>
<dbReference type="GO" id="GO:0003886">
    <property type="term" value="F:DNA (cytosine-5-)-methyltransferase activity"/>
    <property type="evidence" value="ECO:0007669"/>
    <property type="project" value="UniProtKB-EC"/>
</dbReference>
<evidence type="ECO:0000313" key="10">
    <source>
        <dbReference type="Proteomes" id="UP000420562"/>
    </source>
</evidence>
<reference evidence="9 10" key="1">
    <citation type="submission" date="2019-09" db="EMBL/GenBank/DDBJ databases">
        <title>Geobacter sp. Red96, a novel strain isolated from paddy soil.</title>
        <authorList>
            <person name="Xu Z."/>
            <person name="Masuda Y."/>
            <person name="Itoh H."/>
            <person name="Senoo K."/>
        </authorList>
    </citation>
    <scope>NUCLEOTIDE SEQUENCE [LARGE SCALE GENOMIC DNA]</scope>
    <source>
        <strain evidence="9 10">Red96</strain>
    </source>
</reference>
<dbReference type="PANTHER" id="PTHR10629">
    <property type="entry name" value="CYTOSINE-SPECIFIC METHYLTRANSFERASE"/>
    <property type="match status" value="1"/>
</dbReference>
<dbReference type="GO" id="GO:0003677">
    <property type="term" value="F:DNA binding"/>
    <property type="evidence" value="ECO:0007669"/>
    <property type="project" value="TreeGrafter"/>
</dbReference>
<dbReference type="PROSITE" id="PS00094">
    <property type="entry name" value="C5_MTASE_1"/>
    <property type="match status" value="1"/>
</dbReference>
<dbReference type="Proteomes" id="UP000420562">
    <property type="component" value="Unassembled WGS sequence"/>
</dbReference>
<comment type="caution">
    <text evidence="9">The sequence shown here is derived from an EMBL/GenBank/DDBJ whole genome shotgun (WGS) entry which is preliminary data.</text>
</comment>
<accession>A0A7J4ZR57</accession>
<protein>
    <recommendedName>
        <fullName evidence="1">DNA (cytosine-5-)-methyltransferase</fullName>
        <ecNumber evidence="1">2.1.1.37</ecNumber>
    </recommendedName>
</protein>
<comment type="catalytic activity">
    <reaction evidence="6">
        <text>a 2'-deoxycytidine in DNA + S-adenosyl-L-methionine = a 5-methyl-2'-deoxycytidine in DNA + S-adenosyl-L-homocysteine + H(+)</text>
        <dbReference type="Rhea" id="RHEA:13681"/>
        <dbReference type="Rhea" id="RHEA-COMP:11369"/>
        <dbReference type="Rhea" id="RHEA-COMP:11370"/>
        <dbReference type="ChEBI" id="CHEBI:15378"/>
        <dbReference type="ChEBI" id="CHEBI:57856"/>
        <dbReference type="ChEBI" id="CHEBI:59789"/>
        <dbReference type="ChEBI" id="CHEBI:85452"/>
        <dbReference type="ChEBI" id="CHEBI:85454"/>
        <dbReference type="EC" id="2.1.1.37"/>
    </reaction>
</comment>
<dbReference type="InterPro" id="IPR029063">
    <property type="entry name" value="SAM-dependent_MTases_sf"/>
</dbReference>
<evidence type="ECO:0000256" key="7">
    <source>
        <dbReference type="PROSITE-ProRule" id="PRU01016"/>
    </source>
</evidence>
<evidence type="ECO:0000256" key="3">
    <source>
        <dbReference type="ARBA" id="ARBA00022679"/>
    </source>
</evidence>
<name>A0A7J4ZR57_9BACT</name>
<dbReference type="EMBL" id="VZQZ01000004">
    <property type="protein sequence ID" value="KAB0665641.1"/>
    <property type="molecule type" value="Genomic_DNA"/>
</dbReference>
<dbReference type="SUPFAM" id="SSF53335">
    <property type="entry name" value="S-adenosyl-L-methionine-dependent methyltransferases"/>
    <property type="match status" value="1"/>
</dbReference>
<keyword evidence="10" id="KW-1185">Reference proteome</keyword>
<evidence type="ECO:0000256" key="2">
    <source>
        <dbReference type="ARBA" id="ARBA00022603"/>
    </source>
</evidence>
<organism evidence="9 10">
    <name type="scientific">Oryzomonas japonica</name>
    <dbReference type="NCBI Taxonomy" id="2603858"/>
    <lineage>
        <taxon>Bacteria</taxon>
        <taxon>Pseudomonadati</taxon>
        <taxon>Thermodesulfobacteriota</taxon>
        <taxon>Desulfuromonadia</taxon>
        <taxon>Geobacterales</taxon>
        <taxon>Geobacteraceae</taxon>
        <taxon>Oryzomonas</taxon>
    </lineage>
</organism>
<sequence>MRTAHLFAGAGGGLLADLIIGHEPILAVEWAESCCNSLRERAAEGWFPGLHIHCGDVRLFDFAPWRGRVDCLAAGFPCQDISAAGRGEGISGARSGLVSEVFRAVDVIRPGIVWLENSPRIRTRGRHIVLGELVARGYAWRDGVLGAADVGAPHERDRWWCIAANADGMRQLQQEGTNCNQWRRDCYGVEAVADIDGYGNVRRSNYPARNDADRHDSGRQEGPSRTEKRFEDASDVMLHRLQIAVQCGGLRETDAETIQAAAGYTGAFNWSPPHLGICGMVDGVAAQLDGNTKQARIKAAGNGQVPIAAAAAWMILSGVDKGRFESGKNGVW</sequence>
<feature type="active site" evidence="7">
    <location>
        <position position="78"/>
    </location>
</feature>
<dbReference type="EC" id="2.1.1.37" evidence="1"/>
<keyword evidence="3 7" id="KW-0808">Transferase</keyword>
<dbReference type="InterPro" id="IPR001525">
    <property type="entry name" value="C5_MeTfrase"/>
</dbReference>
<feature type="compositionally biased region" description="Basic and acidic residues" evidence="8">
    <location>
        <begin position="210"/>
        <end position="230"/>
    </location>
</feature>
<evidence type="ECO:0000256" key="1">
    <source>
        <dbReference type="ARBA" id="ARBA00011975"/>
    </source>
</evidence>
<dbReference type="GO" id="GO:0044027">
    <property type="term" value="P:negative regulation of gene expression via chromosomal CpG island methylation"/>
    <property type="evidence" value="ECO:0007669"/>
    <property type="project" value="TreeGrafter"/>
</dbReference>
<dbReference type="InterPro" id="IPR018117">
    <property type="entry name" value="C5_DNA_meth_AS"/>
</dbReference>
<feature type="region of interest" description="Disordered" evidence="8">
    <location>
        <begin position="203"/>
        <end position="230"/>
    </location>
</feature>
<dbReference type="Gene3D" id="3.40.50.150">
    <property type="entry name" value="Vaccinia Virus protein VP39"/>
    <property type="match status" value="1"/>
</dbReference>
<gene>
    <name evidence="9" type="ORF">F6V25_07925</name>
</gene>
<evidence type="ECO:0000256" key="6">
    <source>
        <dbReference type="ARBA" id="ARBA00047422"/>
    </source>
</evidence>